<evidence type="ECO:0000313" key="2">
    <source>
        <dbReference type="Proteomes" id="UP001202180"/>
    </source>
</evidence>
<dbReference type="GO" id="GO:0004860">
    <property type="term" value="F:protein kinase inhibitor activity"/>
    <property type="evidence" value="ECO:0007669"/>
    <property type="project" value="UniProtKB-KW"/>
</dbReference>
<reference evidence="1 2" key="1">
    <citation type="submission" date="2022-04" db="EMBL/GenBank/DDBJ databases">
        <title>Spirosoma sp. strain RP8 genome sequencing and assembly.</title>
        <authorList>
            <person name="Jung Y."/>
        </authorList>
    </citation>
    <scope>NUCLEOTIDE SEQUENCE [LARGE SCALE GENOMIC DNA]</scope>
    <source>
        <strain evidence="1 2">RP8</strain>
    </source>
</reference>
<dbReference type="Proteomes" id="UP001202180">
    <property type="component" value="Unassembled WGS sequence"/>
</dbReference>
<dbReference type="Pfam" id="PF01161">
    <property type="entry name" value="PBP"/>
    <property type="match status" value="1"/>
</dbReference>
<dbReference type="NCBIfam" id="TIGR00481">
    <property type="entry name" value="YbhB/YbcL family Raf kinase inhibitor-like protein"/>
    <property type="match status" value="1"/>
</dbReference>
<keyword evidence="2" id="KW-1185">Reference proteome</keyword>
<dbReference type="EMBL" id="JALPRF010000002">
    <property type="protein sequence ID" value="MCK8493352.1"/>
    <property type="molecule type" value="Genomic_DNA"/>
</dbReference>
<dbReference type="Gene3D" id="3.90.280.10">
    <property type="entry name" value="PEBP-like"/>
    <property type="match status" value="1"/>
</dbReference>
<keyword evidence="1" id="KW-0649">Protein kinase inhibitor</keyword>
<dbReference type="PANTHER" id="PTHR30289">
    <property type="entry name" value="UNCHARACTERIZED PROTEIN YBCL-RELATED"/>
    <property type="match status" value="1"/>
</dbReference>
<comment type="caution">
    <text evidence="1">The sequence shown here is derived from an EMBL/GenBank/DDBJ whole genome shotgun (WGS) entry which is preliminary data.</text>
</comment>
<gene>
    <name evidence="1" type="ORF">M0L20_15905</name>
</gene>
<evidence type="ECO:0000313" key="1">
    <source>
        <dbReference type="EMBL" id="MCK8493352.1"/>
    </source>
</evidence>
<dbReference type="InterPro" id="IPR036610">
    <property type="entry name" value="PEBP-like_sf"/>
</dbReference>
<dbReference type="PANTHER" id="PTHR30289:SF1">
    <property type="entry name" value="PEBP (PHOSPHATIDYLETHANOLAMINE-BINDING PROTEIN) FAMILY PROTEIN"/>
    <property type="match status" value="1"/>
</dbReference>
<accession>A0ABT0HMG2</accession>
<dbReference type="RefSeq" id="WP_248477916.1">
    <property type="nucleotide sequence ID" value="NZ_JALPRF010000002.1"/>
</dbReference>
<organism evidence="1 2">
    <name type="scientific">Spirosoma liriopis</name>
    <dbReference type="NCBI Taxonomy" id="2937440"/>
    <lineage>
        <taxon>Bacteria</taxon>
        <taxon>Pseudomonadati</taxon>
        <taxon>Bacteroidota</taxon>
        <taxon>Cytophagia</taxon>
        <taxon>Cytophagales</taxon>
        <taxon>Cytophagaceae</taxon>
        <taxon>Spirosoma</taxon>
    </lineage>
</organism>
<dbReference type="CDD" id="cd00865">
    <property type="entry name" value="PEBP_bact_arch"/>
    <property type="match status" value="1"/>
</dbReference>
<dbReference type="SUPFAM" id="SSF49777">
    <property type="entry name" value="PEBP-like"/>
    <property type="match status" value="1"/>
</dbReference>
<protein>
    <submittedName>
        <fullName evidence="1">YbhB/YbcL family Raf kinase inhibitor-like protein</fullName>
    </submittedName>
</protein>
<sequence>MGIVTRILLGLILLFGIFLVVMQYRASGQREDEKAYLATLRKNITVLSSSFPPNGDMPIRCSCRGKEISPALTWEEQQSNAQSYAVIVTDYDVPTPMFSLFDFSHWVLYNIPASVHGLPEGLTMEQMQLLGGKIGRNSAGTLTFIGPCPSAGRHAYVFRVYALDKPLTLTGTPVKSNVQEAMKGHILSYGELRGYFE</sequence>
<dbReference type="InterPro" id="IPR005247">
    <property type="entry name" value="YbhB_YbcL/LppC-like"/>
</dbReference>
<name>A0ABT0HMG2_9BACT</name>
<dbReference type="InterPro" id="IPR008914">
    <property type="entry name" value="PEBP"/>
</dbReference>
<proteinExistence type="predicted"/>